<dbReference type="InterPro" id="IPR005074">
    <property type="entry name" value="Peptidase_C39"/>
</dbReference>
<feature type="transmembrane region" description="Helical" evidence="10">
    <location>
        <begin position="241"/>
        <end position="265"/>
    </location>
</feature>
<dbReference type="Gene3D" id="3.90.70.10">
    <property type="entry name" value="Cysteine proteinases"/>
    <property type="match status" value="1"/>
</dbReference>
<dbReference type="EMBL" id="JBDJNQ010000006">
    <property type="protein sequence ID" value="MEN5378302.1"/>
    <property type="molecule type" value="Genomic_DNA"/>
</dbReference>
<evidence type="ECO:0000256" key="4">
    <source>
        <dbReference type="ARBA" id="ARBA00022719"/>
    </source>
</evidence>
<comment type="subcellular location">
    <subcellularLocation>
        <location evidence="1">Membrane</location>
        <topology evidence="1">Multi-pass membrane protein</topology>
    </subcellularLocation>
</comment>
<dbReference type="InterPro" id="IPR036249">
    <property type="entry name" value="Thioredoxin-like_sf"/>
</dbReference>
<evidence type="ECO:0000256" key="1">
    <source>
        <dbReference type="ARBA" id="ARBA00004141"/>
    </source>
</evidence>
<evidence type="ECO:0000256" key="2">
    <source>
        <dbReference type="ARBA" id="ARBA00006214"/>
    </source>
</evidence>
<keyword evidence="13" id="KW-1185">Reference proteome</keyword>
<evidence type="ECO:0000256" key="9">
    <source>
        <dbReference type="ARBA" id="ARBA00023284"/>
    </source>
</evidence>
<dbReference type="RefSeq" id="WP_346581506.1">
    <property type="nucleotide sequence ID" value="NZ_JBDJLH010000001.1"/>
</dbReference>
<keyword evidence="6" id="KW-0560">Oxidoreductase</keyword>
<evidence type="ECO:0000256" key="7">
    <source>
        <dbReference type="ARBA" id="ARBA00023136"/>
    </source>
</evidence>
<dbReference type="InterPro" id="IPR012932">
    <property type="entry name" value="VKOR"/>
</dbReference>
<dbReference type="Gene3D" id="3.40.30.10">
    <property type="entry name" value="Glutaredoxin"/>
    <property type="match status" value="1"/>
</dbReference>
<dbReference type="Pfam" id="PF13462">
    <property type="entry name" value="Thioredoxin_4"/>
    <property type="match status" value="1"/>
</dbReference>
<evidence type="ECO:0000313" key="12">
    <source>
        <dbReference type="EMBL" id="MEN5378302.1"/>
    </source>
</evidence>
<dbReference type="PROSITE" id="PS50990">
    <property type="entry name" value="PEPTIDASE_C39"/>
    <property type="match status" value="1"/>
</dbReference>
<feature type="transmembrane region" description="Helical" evidence="10">
    <location>
        <begin position="156"/>
        <end position="178"/>
    </location>
</feature>
<feature type="transmembrane region" description="Helical" evidence="10">
    <location>
        <begin position="336"/>
        <end position="357"/>
    </location>
</feature>
<evidence type="ECO:0000256" key="3">
    <source>
        <dbReference type="ARBA" id="ARBA00022692"/>
    </source>
</evidence>
<keyword evidence="5 10" id="KW-1133">Transmembrane helix</keyword>
<dbReference type="Pfam" id="PF03412">
    <property type="entry name" value="Peptidase_C39"/>
    <property type="match status" value="1"/>
</dbReference>
<dbReference type="InterPro" id="IPR012336">
    <property type="entry name" value="Thioredoxin-like_fold"/>
</dbReference>
<keyword evidence="9" id="KW-0676">Redox-active center</keyword>
<evidence type="ECO:0000313" key="13">
    <source>
        <dbReference type="Proteomes" id="UP001409291"/>
    </source>
</evidence>
<feature type="transmembrane region" description="Helical" evidence="10">
    <location>
        <begin position="184"/>
        <end position="206"/>
    </location>
</feature>
<organism evidence="12 13">
    <name type="scientific">Sphingobacterium kitahiroshimense</name>
    <dbReference type="NCBI Taxonomy" id="470446"/>
    <lineage>
        <taxon>Bacteria</taxon>
        <taxon>Pseudomonadati</taxon>
        <taxon>Bacteroidota</taxon>
        <taxon>Sphingobacteriia</taxon>
        <taxon>Sphingobacteriales</taxon>
        <taxon>Sphingobacteriaceae</taxon>
        <taxon>Sphingobacterium</taxon>
    </lineage>
</organism>
<name>A0ABV0BUN0_9SPHI</name>
<proteinExistence type="inferred from homology"/>
<sequence>MNQFTLLQSKSYNDLYYACTFVLNDCKIKYTKSNLKNLLETHVEYPSLLSLKDILAEYNVSGMAVRKGSHSYEEFETPFICSIQKEGWPTSSFTVVTYADETGLTYMDPKSQKTVYSSIENFEKMDKAIILLLDGEMAKDEANYKENRRLEITDNIIQFLPIFLLISVFAGSIFNIFIHGYSLIAFVGGIFLFTSLVGALVTCLLIRHDINSHDPLVREVCGSFGKKSNCTSVLSSKQSSFLGVSWTVWGGSLFISLFISNIFFLGQASNLLLWASLSILVSPYLIFSIYYQWRIVKQWCPLCLLIQGLIAINLFISVIFFQYYSFDVGKINYHHLFINLFLGIATMLLIYFAIPVLKRANDSKEYMMKWMKFRYNPSIFNSLLEKSNQITVPVNNIGVLIGDDNATIEIIKVCNPYCGPCAKAHPELENIIKNNKNVRVRIIFTASGEERDIRTAPVQHLLAIQEKFGKLKVHEALDNWYMSPNKDYSIFATKYPLKGELEQQRVKVFAMRDWCDEMKIRATPTLFINGRELPDQYNIKDLKHFF</sequence>
<keyword evidence="4" id="KW-0874">Quinone</keyword>
<reference evidence="12 13" key="1">
    <citation type="submission" date="2024-04" db="EMBL/GenBank/DDBJ databases">
        <title>WGS of bacteria from Torrens River.</title>
        <authorList>
            <person name="Wyrsch E.R."/>
            <person name="Drigo B."/>
        </authorList>
    </citation>
    <scope>NUCLEOTIDE SEQUENCE [LARGE SCALE GENOMIC DNA]</scope>
    <source>
        <strain evidence="12 13">TWI391</strain>
    </source>
</reference>
<evidence type="ECO:0000256" key="6">
    <source>
        <dbReference type="ARBA" id="ARBA00023002"/>
    </source>
</evidence>
<dbReference type="InterPro" id="IPR038354">
    <property type="entry name" value="VKOR_sf"/>
</dbReference>
<keyword evidence="3 10" id="KW-0812">Transmembrane</keyword>
<dbReference type="Proteomes" id="UP001409291">
    <property type="component" value="Unassembled WGS sequence"/>
</dbReference>
<evidence type="ECO:0000259" key="11">
    <source>
        <dbReference type="PROSITE" id="PS50990"/>
    </source>
</evidence>
<evidence type="ECO:0000256" key="10">
    <source>
        <dbReference type="SAM" id="Phobius"/>
    </source>
</evidence>
<comment type="similarity">
    <text evidence="2">Belongs to the VKOR family.</text>
</comment>
<dbReference type="CDD" id="cd12921">
    <property type="entry name" value="VKOR_4"/>
    <property type="match status" value="1"/>
</dbReference>
<keyword evidence="8" id="KW-1015">Disulfide bond</keyword>
<protein>
    <submittedName>
        <fullName evidence="12">Vitamin K epoxide reductase family protein</fullName>
    </submittedName>
</protein>
<dbReference type="Pfam" id="PF07884">
    <property type="entry name" value="VKOR"/>
    <property type="match status" value="1"/>
</dbReference>
<feature type="transmembrane region" description="Helical" evidence="10">
    <location>
        <begin position="302"/>
        <end position="324"/>
    </location>
</feature>
<feature type="domain" description="Peptidase C39" evidence="11">
    <location>
        <begin position="8"/>
        <end position="133"/>
    </location>
</feature>
<comment type="caution">
    <text evidence="12">The sequence shown here is derived from an EMBL/GenBank/DDBJ whole genome shotgun (WGS) entry which is preliminary data.</text>
</comment>
<gene>
    <name evidence="12" type="ORF">ABE541_13640</name>
</gene>
<keyword evidence="7 10" id="KW-0472">Membrane</keyword>
<evidence type="ECO:0000256" key="8">
    <source>
        <dbReference type="ARBA" id="ARBA00023157"/>
    </source>
</evidence>
<evidence type="ECO:0000256" key="5">
    <source>
        <dbReference type="ARBA" id="ARBA00022989"/>
    </source>
</evidence>
<feature type="transmembrane region" description="Helical" evidence="10">
    <location>
        <begin position="271"/>
        <end position="290"/>
    </location>
</feature>
<dbReference type="SUPFAM" id="SSF52833">
    <property type="entry name" value="Thioredoxin-like"/>
    <property type="match status" value="1"/>
</dbReference>
<dbReference type="Gene3D" id="1.20.1440.130">
    <property type="entry name" value="VKOR domain"/>
    <property type="match status" value="1"/>
</dbReference>
<accession>A0ABV0BUN0</accession>